<dbReference type="InterPro" id="IPR024185">
    <property type="entry name" value="FTHF_cligase-like_sf"/>
</dbReference>
<dbReference type="InterPro" id="IPR037171">
    <property type="entry name" value="NagB/RpiA_transferase-like"/>
</dbReference>
<feature type="region of interest" description="Disordered" evidence="1">
    <location>
        <begin position="1"/>
        <end position="21"/>
    </location>
</feature>
<accession>A0A537K3W7</accession>
<sequence length="253" mass="26565">MSAEQPDGPGAATPEAPAPPPVVLDEVLASLRRLRARTRVRVRTGLLGEAVEAMTAVGFQVAQFDSGDAVLEKLREIIPQGARVVYQPCAAGRALQVHEVLRAEGRDIVVLPDDAERLGENGSWREHLLGAQFGVTGATALVADTGSVALAEELGFGRAASNVPPVHIALATADSVVDTILDAAVIARGYAALHLDRPLPRYLSLISGPSKTADIGFQLVPGMHGPRAAHVLIWDHPKGTGTGDDALRTWVLA</sequence>
<protein>
    <recommendedName>
        <fullName evidence="2">LUD domain-containing protein</fullName>
    </recommendedName>
</protein>
<dbReference type="Proteomes" id="UP000318509">
    <property type="component" value="Unassembled WGS sequence"/>
</dbReference>
<dbReference type="AlphaFoldDB" id="A0A537K3W7"/>
<name>A0A537K3W7_9BACT</name>
<evidence type="ECO:0000313" key="4">
    <source>
        <dbReference type="Proteomes" id="UP000318509"/>
    </source>
</evidence>
<gene>
    <name evidence="3" type="ORF">E6H00_06725</name>
</gene>
<dbReference type="PANTHER" id="PTHR43682">
    <property type="entry name" value="LACTATE UTILIZATION PROTEIN C"/>
    <property type="match status" value="1"/>
</dbReference>
<evidence type="ECO:0000256" key="1">
    <source>
        <dbReference type="SAM" id="MobiDB-lite"/>
    </source>
</evidence>
<dbReference type="EMBL" id="VBAK01000112">
    <property type="protein sequence ID" value="TMI90467.1"/>
    <property type="molecule type" value="Genomic_DNA"/>
</dbReference>
<dbReference type="Pfam" id="PF02589">
    <property type="entry name" value="LUD_dom"/>
    <property type="match status" value="1"/>
</dbReference>
<reference evidence="3 4" key="1">
    <citation type="journal article" date="2019" name="Nat. Microbiol.">
        <title>Mediterranean grassland soil C-N compound turnover is dependent on rainfall and depth, and is mediated by genomically divergent microorganisms.</title>
        <authorList>
            <person name="Diamond S."/>
            <person name="Andeer P.F."/>
            <person name="Li Z."/>
            <person name="Crits-Christoph A."/>
            <person name="Burstein D."/>
            <person name="Anantharaman K."/>
            <person name="Lane K.R."/>
            <person name="Thomas B.C."/>
            <person name="Pan C."/>
            <person name="Northen T.R."/>
            <person name="Banfield J.F."/>
        </authorList>
    </citation>
    <scope>NUCLEOTIDE SEQUENCE [LARGE SCALE GENOMIC DNA]</scope>
    <source>
        <strain evidence="3">NP_3</strain>
    </source>
</reference>
<dbReference type="InterPro" id="IPR003741">
    <property type="entry name" value="LUD_dom"/>
</dbReference>
<dbReference type="PANTHER" id="PTHR43682:SF1">
    <property type="entry name" value="LACTATE UTILIZATION PROTEIN C"/>
    <property type="match status" value="1"/>
</dbReference>
<feature type="domain" description="LUD" evidence="2">
    <location>
        <begin position="49"/>
        <end position="233"/>
    </location>
</feature>
<proteinExistence type="predicted"/>
<evidence type="ECO:0000259" key="2">
    <source>
        <dbReference type="Pfam" id="PF02589"/>
    </source>
</evidence>
<dbReference type="SUPFAM" id="SSF100950">
    <property type="entry name" value="NagB/RpiA/CoA transferase-like"/>
    <property type="match status" value="1"/>
</dbReference>
<organism evidence="3 4">
    <name type="scientific">Candidatus Segetimicrobium genomatis</name>
    <dbReference type="NCBI Taxonomy" id="2569760"/>
    <lineage>
        <taxon>Bacteria</taxon>
        <taxon>Bacillati</taxon>
        <taxon>Candidatus Sysuimicrobiota</taxon>
        <taxon>Candidatus Sysuimicrobiia</taxon>
        <taxon>Candidatus Sysuimicrobiales</taxon>
        <taxon>Candidatus Segetimicrobiaceae</taxon>
        <taxon>Candidatus Segetimicrobium</taxon>
    </lineage>
</organism>
<comment type="caution">
    <text evidence="3">The sequence shown here is derived from an EMBL/GenBank/DDBJ whole genome shotgun (WGS) entry which is preliminary data.</text>
</comment>
<evidence type="ECO:0000313" key="3">
    <source>
        <dbReference type="EMBL" id="TMI90467.1"/>
    </source>
</evidence>
<feature type="compositionally biased region" description="Low complexity" evidence="1">
    <location>
        <begin position="1"/>
        <end position="15"/>
    </location>
</feature>
<dbReference type="Gene3D" id="3.40.50.10420">
    <property type="entry name" value="NagB/RpiA/CoA transferase-like"/>
    <property type="match status" value="1"/>
</dbReference>